<gene>
    <name evidence="2" type="ORF">GGD41_004187</name>
</gene>
<sequence>MLTTPLSVMPQLTFGAIGVLTLIVPGALKEAPAGPIVAAAAIGATAANAIAMALLHAKVLISFMIDLPRKKAKEIAGVGQPAALCVDLAAWPFEAPDYCYPLGRQASSCLPPSASFVILIAWVWCFQEGRTSCDCCFDCYVGCYCTKVPIMTADTAPRIGVSNPIALSPSVFLIQRAR</sequence>
<organism evidence="2 3">
    <name type="scientific">Paraburkholderia bryophila</name>
    <dbReference type="NCBI Taxonomy" id="420952"/>
    <lineage>
        <taxon>Bacteria</taxon>
        <taxon>Pseudomonadati</taxon>
        <taxon>Pseudomonadota</taxon>
        <taxon>Betaproteobacteria</taxon>
        <taxon>Burkholderiales</taxon>
        <taxon>Burkholderiaceae</taxon>
        <taxon>Paraburkholderia</taxon>
    </lineage>
</organism>
<reference evidence="2 3" key="1">
    <citation type="submission" date="2020-07" db="EMBL/GenBank/DDBJ databases">
        <title>Exploring microbial biodiversity for novel pathways involved in the catabolism of aromatic compounds derived from lignin.</title>
        <authorList>
            <person name="Elkins J."/>
        </authorList>
    </citation>
    <scope>NUCLEOTIDE SEQUENCE [LARGE SCALE GENOMIC DNA]</scope>
    <source>
        <strain evidence="2 3">H2C3B</strain>
    </source>
</reference>
<feature type="transmembrane region" description="Helical" evidence="1">
    <location>
        <begin position="12"/>
        <end position="28"/>
    </location>
</feature>
<proteinExistence type="predicted"/>
<accession>A0A7Y9W9Z1</accession>
<keyword evidence="1" id="KW-1133">Transmembrane helix</keyword>
<protein>
    <submittedName>
        <fullName evidence="2">Uncharacterized protein</fullName>
    </submittedName>
</protein>
<dbReference type="EMBL" id="JACCAU010000001">
    <property type="protein sequence ID" value="NYH16959.1"/>
    <property type="molecule type" value="Genomic_DNA"/>
</dbReference>
<evidence type="ECO:0000313" key="2">
    <source>
        <dbReference type="EMBL" id="NYH16959.1"/>
    </source>
</evidence>
<keyword evidence="1" id="KW-0812">Transmembrane</keyword>
<dbReference type="Proteomes" id="UP000572540">
    <property type="component" value="Unassembled WGS sequence"/>
</dbReference>
<evidence type="ECO:0000256" key="1">
    <source>
        <dbReference type="SAM" id="Phobius"/>
    </source>
</evidence>
<dbReference type="AlphaFoldDB" id="A0A7Y9W9Z1"/>
<evidence type="ECO:0000313" key="3">
    <source>
        <dbReference type="Proteomes" id="UP000572540"/>
    </source>
</evidence>
<name>A0A7Y9W9Z1_9BURK</name>
<keyword evidence="1" id="KW-0472">Membrane</keyword>
<feature type="transmembrane region" description="Helical" evidence="1">
    <location>
        <begin position="34"/>
        <end position="61"/>
    </location>
</feature>
<comment type="caution">
    <text evidence="2">The sequence shown here is derived from an EMBL/GenBank/DDBJ whole genome shotgun (WGS) entry which is preliminary data.</text>
</comment>